<dbReference type="InterPro" id="IPR017972">
    <property type="entry name" value="Cyt_P450_CS"/>
</dbReference>
<keyword evidence="11" id="KW-0472">Membrane</keyword>
<keyword evidence="10 13" id="KW-0503">Monooxygenase</keyword>
<dbReference type="AlphaFoldDB" id="A0A6P8C3D3"/>
<dbReference type="PANTHER" id="PTHR47955">
    <property type="entry name" value="CYTOCHROME P450 FAMILY 71 PROTEIN"/>
    <property type="match status" value="1"/>
</dbReference>
<reference evidence="15" key="1">
    <citation type="journal article" date="2020" name="Plant Biotechnol. J.">
        <title>The pomegranate (Punica granatum L.) draft genome dissects genetic divergence between soft- and hard-seeded cultivars.</title>
        <authorList>
            <person name="Luo X."/>
            <person name="Li H."/>
            <person name="Wu Z."/>
            <person name="Yao W."/>
            <person name="Zhao P."/>
            <person name="Cao D."/>
            <person name="Yu H."/>
            <person name="Li K."/>
            <person name="Poudel K."/>
            <person name="Zhao D."/>
            <person name="Zhang F."/>
            <person name="Xia X."/>
            <person name="Chen L."/>
            <person name="Wang Q."/>
            <person name="Jing D."/>
            <person name="Cao S."/>
        </authorList>
    </citation>
    <scope>NUCLEOTIDE SEQUENCE [LARGE SCALE GENOMIC DNA]</scope>
    <source>
        <strain evidence="15">cv. Tunisia</strain>
    </source>
</reference>
<dbReference type="Proteomes" id="UP000515151">
    <property type="component" value="Chromosome 1"/>
</dbReference>
<evidence type="ECO:0000256" key="7">
    <source>
        <dbReference type="ARBA" id="ARBA00022989"/>
    </source>
</evidence>
<evidence type="ECO:0000256" key="6">
    <source>
        <dbReference type="ARBA" id="ARBA00022723"/>
    </source>
</evidence>
<comment type="subcellular location">
    <subcellularLocation>
        <location evidence="2">Membrane</location>
        <topology evidence="2">Single-pass membrane protein</topology>
    </subcellularLocation>
</comment>
<sequence>MWLLSLLVFFFLLLLFIFLLKPIGQAKDLPPGPPCLPVIGNLHQLDCSAVHRSLWKLSKTYGPLMSLKIGSIPFQVVSSARMAREIIKNHDPEFSARPQPRVMQKLSYNGLDVAFTSYPDKYWREMRRLYVLHVFSPKRVQSSQSIREDEVSKMIMDISRYASSSKAINLSKSFLSLTSTIISRIAFRKDYTSRKFTNADFYWLLHEALALLASLSFEDYFPVVGGMIDHFTGLPSRIQRVFGELDSFYETIIKEHLTRDRAGSEEQDIIDFLLQLRQDNKSSSLDITTDRIKAIIMNIFIGGTDTNAATLEWAMTALRNHPGVMTRLQEETRALFGHKDFISEDDLPSLPYLTAVVKETLRLYPPVPLLLPRQTASHCTIDCYNIKPKSRVLFNAFAIGMDPEYWGSDPEAFFPERFMDSSVDFKGQDFGLIPFGSGRRGCPGVLLASHVVELALANLANSFDWELPQGMEGEAVDTEAAPGTTTHRKTDLCLLPKMKAHYSIEQEPS</sequence>
<evidence type="ECO:0000256" key="11">
    <source>
        <dbReference type="ARBA" id="ARBA00023136"/>
    </source>
</evidence>
<evidence type="ECO:0000256" key="1">
    <source>
        <dbReference type="ARBA" id="ARBA00001971"/>
    </source>
</evidence>
<dbReference type="InterPro" id="IPR002401">
    <property type="entry name" value="Cyt_P450_E_grp-I"/>
</dbReference>
<dbReference type="GO" id="GO:0016705">
    <property type="term" value="F:oxidoreductase activity, acting on paired donors, with incorporation or reduction of molecular oxygen"/>
    <property type="evidence" value="ECO:0007669"/>
    <property type="project" value="InterPro"/>
</dbReference>
<dbReference type="RefSeq" id="XP_031377039.1">
    <property type="nucleotide sequence ID" value="XM_031521179.1"/>
</dbReference>
<feature type="chain" id="PRO_5027848080" evidence="14">
    <location>
        <begin position="27"/>
        <end position="509"/>
    </location>
</feature>
<dbReference type="PANTHER" id="PTHR47955:SF22">
    <property type="entry name" value="CYTOCHROME P450 83B1-LIKE"/>
    <property type="match status" value="1"/>
</dbReference>
<keyword evidence="5" id="KW-0812">Transmembrane</keyword>
<keyword evidence="14" id="KW-0732">Signal</keyword>
<evidence type="ECO:0000256" key="3">
    <source>
        <dbReference type="ARBA" id="ARBA00010617"/>
    </source>
</evidence>
<dbReference type="PROSITE" id="PS00086">
    <property type="entry name" value="CYTOCHROME_P450"/>
    <property type="match status" value="1"/>
</dbReference>
<dbReference type="GO" id="GO:0005506">
    <property type="term" value="F:iron ion binding"/>
    <property type="evidence" value="ECO:0007669"/>
    <property type="project" value="InterPro"/>
</dbReference>
<dbReference type="FunFam" id="1.10.630.10:FF:000011">
    <property type="entry name" value="Cytochrome P450 83B1"/>
    <property type="match status" value="1"/>
</dbReference>
<organism evidence="15 16">
    <name type="scientific">Punica granatum</name>
    <name type="common">Pomegranate</name>
    <dbReference type="NCBI Taxonomy" id="22663"/>
    <lineage>
        <taxon>Eukaryota</taxon>
        <taxon>Viridiplantae</taxon>
        <taxon>Streptophyta</taxon>
        <taxon>Embryophyta</taxon>
        <taxon>Tracheophyta</taxon>
        <taxon>Spermatophyta</taxon>
        <taxon>Magnoliopsida</taxon>
        <taxon>eudicotyledons</taxon>
        <taxon>Gunneridae</taxon>
        <taxon>Pentapetalae</taxon>
        <taxon>rosids</taxon>
        <taxon>malvids</taxon>
        <taxon>Myrtales</taxon>
        <taxon>Lythraceae</taxon>
        <taxon>Punica</taxon>
    </lineage>
</organism>
<accession>A0A6P8C3D3</accession>
<dbReference type="SUPFAM" id="SSF48264">
    <property type="entry name" value="Cytochrome P450"/>
    <property type="match status" value="1"/>
</dbReference>
<keyword evidence="9 12" id="KW-0408">Iron</keyword>
<dbReference type="GO" id="GO:0016020">
    <property type="term" value="C:membrane"/>
    <property type="evidence" value="ECO:0007669"/>
    <property type="project" value="UniProtKB-SubCell"/>
</dbReference>
<dbReference type="GeneID" id="116192594"/>
<dbReference type="PRINTS" id="PR00385">
    <property type="entry name" value="P450"/>
</dbReference>
<dbReference type="CDD" id="cd11072">
    <property type="entry name" value="CYP71-like"/>
    <property type="match status" value="1"/>
</dbReference>
<reference evidence="16" key="2">
    <citation type="submission" date="2025-08" db="UniProtKB">
        <authorList>
            <consortium name="RefSeq"/>
        </authorList>
    </citation>
    <scope>IDENTIFICATION</scope>
    <source>
        <tissue evidence="16">Leaf</tissue>
    </source>
</reference>
<evidence type="ECO:0000313" key="15">
    <source>
        <dbReference type="Proteomes" id="UP000515151"/>
    </source>
</evidence>
<evidence type="ECO:0000256" key="4">
    <source>
        <dbReference type="ARBA" id="ARBA00022617"/>
    </source>
</evidence>
<evidence type="ECO:0000256" key="12">
    <source>
        <dbReference type="PIRSR" id="PIRSR602401-1"/>
    </source>
</evidence>
<evidence type="ECO:0000256" key="2">
    <source>
        <dbReference type="ARBA" id="ARBA00004167"/>
    </source>
</evidence>
<evidence type="ECO:0000256" key="9">
    <source>
        <dbReference type="ARBA" id="ARBA00023004"/>
    </source>
</evidence>
<evidence type="ECO:0000313" key="16">
    <source>
        <dbReference type="RefSeq" id="XP_031377039.1"/>
    </source>
</evidence>
<keyword evidence="15" id="KW-1185">Reference proteome</keyword>
<feature type="binding site" description="axial binding residue" evidence="12">
    <location>
        <position position="442"/>
    </location>
    <ligand>
        <name>heme</name>
        <dbReference type="ChEBI" id="CHEBI:30413"/>
    </ligand>
    <ligandPart>
        <name>Fe</name>
        <dbReference type="ChEBI" id="CHEBI:18248"/>
    </ligandPart>
</feature>
<name>A0A6P8C3D3_PUNGR</name>
<keyword evidence="7" id="KW-1133">Transmembrane helix</keyword>
<dbReference type="OrthoDB" id="2789670at2759"/>
<keyword evidence="6 12" id="KW-0479">Metal-binding</keyword>
<dbReference type="GO" id="GO:0004497">
    <property type="term" value="F:monooxygenase activity"/>
    <property type="evidence" value="ECO:0007669"/>
    <property type="project" value="UniProtKB-KW"/>
</dbReference>
<dbReference type="Gene3D" id="1.10.630.10">
    <property type="entry name" value="Cytochrome P450"/>
    <property type="match status" value="1"/>
</dbReference>
<evidence type="ECO:0000256" key="5">
    <source>
        <dbReference type="ARBA" id="ARBA00022692"/>
    </source>
</evidence>
<comment type="cofactor">
    <cofactor evidence="1 12">
        <name>heme</name>
        <dbReference type="ChEBI" id="CHEBI:30413"/>
    </cofactor>
</comment>
<dbReference type="PRINTS" id="PR00463">
    <property type="entry name" value="EP450I"/>
</dbReference>
<evidence type="ECO:0000256" key="13">
    <source>
        <dbReference type="RuleBase" id="RU000461"/>
    </source>
</evidence>
<evidence type="ECO:0000256" key="8">
    <source>
        <dbReference type="ARBA" id="ARBA00023002"/>
    </source>
</evidence>
<evidence type="ECO:0000256" key="14">
    <source>
        <dbReference type="SAM" id="SignalP"/>
    </source>
</evidence>
<dbReference type="GO" id="GO:0020037">
    <property type="term" value="F:heme binding"/>
    <property type="evidence" value="ECO:0007669"/>
    <property type="project" value="InterPro"/>
</dbReference>
<dbReference type="InterPro" id="IPR036396">
    <property type="entry name" value="Cyt_P450_sf"/>
</dbReference>
<feature type="signal peptide" evidence="14">
    <location>
        <begin position="1"/>
        <end position="26"/>
    </location>
</feature>
<protein>
    <submittedName>
        <fullName evidence="16">Cytochrome P450 71A9-like isoform X1</fullName>
    </submittedName>
</protein>
<dbReference type="Pfam" id="PF00067">
    <property type="entry name" value="p450"/>
    <property type="match status" value="1"/>
</dbReference>
<keyword evidence="4 12" id="KW-0349">Heme</keyword>
<proteinExistence type="inferred from homology"/>
<dbReference type="InterPro" id="IPR001128">
    <property type="entry name" value="Cyt_P450"/>
</dbReference>
<keyword evidence="8 13" id="KW-0560">Oxidoreductase</keyword>
<evidence type="ECO:0000256" key="10">
    <source>
        <dbReference type="ARBA" id="ARBA00023033"/>
    </source>
</evidence>
<comment type="similarity">
    <text evidence="3 13">Belongs to the cytochrome P450 family.</text>
</comment>
<gene>
    <name evidence="16" type="primary">LOC116192594</name>
</gene>